<reference evidence="3 4" key="1">
    <citation type="journal article" date="2021" name="Elife">
        <title>Chloroplast acquisition without the gene transfer in kleptoplastic sea slugs, Plakobranchus ocellatus.</title>
        <authorList>
            <person name="Maeda T."/>
            <person name="Takahashi S."/>
            <person name="Yoshida T."/>
            <person name="Shimamura S."/>
            <person name="Takaki Y."/>
            <person name="Nagai Y."/>
            <person name="Toyoda A."/>
            <person name="Suzuki Y."/>
            <person name="Arimoto A."/>
            <person name="Ishii H."/>
            <person name="Satoh N."/>
            <person name="Nishiyama T."/>
            <person name="Hasebe M."/>
            <person name="Maruyama T."/>
            <person name="Minagawa J."/>
            <person name="Obokata J."/>
            <person name="Shigenobu S."/>
        </authorList>
    </citation>
    <scope>NUCLEOTIDE SEQUENCE [LARGE SCALE GENOMIC DNA]</scope>
</reference>
<evidence type="ECO:0000313" key="4">
    <source>
        <dbReference type="Proteomes" id="UP000735302"/>
    </source>
</evidence>
<evidence type="ECO:0000259" key="2">
    <source>
        <dbReference type="PROSITE" id="PS50234"/>
    </source>
</evidence>
<proteinExistence type="predicted"/>
<feature type="signal peptide" evidence="1">
    <location>
        <begin position="1"/>
        <end position="19"/>
    </location>
</feature>
<dbReference type="PROSITE" id="PS50234">
    <property type="entry name" value="VWFA"/>
    <property type="match status" value="1"/>
</dbReference>
<dbReference type="PANTHER" id="PTHR24020">
    <property type="entry name" value="COLLAGEN ALPHA"/>
    <property type="match status" value="1"/>
</dbReference>
<dbReference type="Proteomes" id="UP000735302">
    <property type="component" value="Unassembled WGS sequence"/>
</dbReference>
<comment type="caution">
    <text evidence="3">The sequence shown here is derived from an EMBL/GenBank/DDBJ whole genome shotgun (WGS) entry which is preliminary data.</text>
</comment>
<dbReference type="GO" id="GO:0005581">
    <property type="term" value="C:collagen trimer"/>
    <property type="evidence" value="ECO:0007669"/>
    <property type="project" value="UniProtKB-KW"/>
</dbReference>
<dbReference type="PANTHER" id="PTHR24020:SF20">
    <property type="entry name" value="PH DOMAIN-CONTAINING PROTEIN"/>
    <property type="match status" value="1"/>
</dbReference>
<accession>A0AAV3ZWE0</accession>
<dbReference type="Gene3D" id="3.40.50.410">
    <property type="entry name" value="von Willebrand factor, type A domain"/>
    <property type="match status" value="1"/>
</dbReference>
<evidence type="ECO:0000256" key="1">
    <source>
        <dbReference type="SAM" id="SignalP"/>
    </source>
</evidence>
<dbReference type="InterPro" id="IPR036465">
    <property type="entry name" value="vWFA_dom_sf"/>
</dbReference>
<keyword evidence="4" id="KW-1185">Reference proteome</keyword>
<evidence type="ECO:0000313" key="3">
    <source>
        <dbReference type="EMBL" id="GFN99494.1"/>
    </source>
</evidence>
<name>A0AAV3ZWE0_9GAST</name>
<organism evidence="3 4">
    <name type="scientific">Plakobranchus ocellatus</name>
    <dbReference type="NCBI Taxonomy" id="259542"/>
    <lineage>
        <taxon>Eukaryota</taxon>
        <taxon>Metazoa</taxon>
        <taxon>Spiralia</taxon>
        <taxon>Lophotrochozoa</taxon>
        <taxon>Mollusca</taxon>
        <taxon>Gastropoda</taxon>
        <taxon>Heterobranchia</taxon>
        <taxon>Euthyneura</taxon>
        <taxon>Panpulmonata</taxon>
        <taxon>Sacoglossa</taxon>
        <taxon>Placobranchoidea</taxon>
        <taxon>Plakobranchidae</taxon>
        <taxon>Plakobranchus</taxon>
    </lineage>
</organism>
<dbReference type="SMART" id="SM00327">
    <property type="entry name" value="VWA"/>
    <property type="match status" value="1"/>
</dbReference>
<protein>
    <submittedName>
        <fullName evidence="3">Collagen alpha-1(Xii) chain</fullName>
    </submittedName>
</protein>
<dbReference type="InterPro" id="IPR002035">
    <property type="entry name" value="VWF_A"/>
</dbReference>
<dbReference type="Pfam" id="PF00092">
    <property type="entry name" value="VWA"/>
    <property type="match status" value="1"/>
</dbReference>
<keyword evidence="3" id="KW-0176">Collagen</keyword>
<feature type="chain" id="PRO_5043932369" evidence="1">
    <location>
        <begin position="20"/>
        <end position="215"/>
    </location>
</feature>
<sequence>MSNLIIFAFLASAYIVAEASFGLHNPHHSIHPLCDKAADIVFLVDDSRSIWYEHFAQELDFVQRLSARFHISSYKTRFAAVAFSSGVREIFPFGRFDTQYEVRNALGSIYQSSGSTTDTYKGIQYVREYIFPHARTDGGSQERVQARREATLAKLSGIQIFVIGIGKYLEPYHLEELASEPAARYLYSVSSFPKLLNVDLRIAEQVCLGRKAFIL</sequence>
<dbReference type="EMBL" id="BLXT01003003">
    <property type="protein sequence ID" value="GFN99494.1"/>
    <property type="molecule type" value="Genomic_DNA"/>
</dbReference>
<dbReference type="SUPFAM" id="SSF53300">
    <property type="entry name" value="vWA-like"/>
    <property type="match status" value="1"/>
</dbReference>
<dbReference type="AlphaFoldDB" id="A0AAV3ZWE0"/>
<dbReference type="InterPro" id="IPR050525">
    <property type="entry name" value="ECM_Assembly_Org"/>
</dbReference>
<dbReference type="CDD" id="cd01450">
    <property type="entry name" value="vWFA_subfamily_ECM"/>
    <property type="match status" value="1"/>
</dbReference>
<feature type="domain" description="VWFA" evidence="2">
    <location>
        <begin position="39"/>
        <end position="206"/>
    </location>
</feature>
<gene>
    <name evidence="3" type="ORF">PoB_002600000</name>
</gene>
<keyword evidence="1" id="KW-0732">Signal</keyword>